<dbReference type="SMART" id="SM00558">
    <property type="entry name" value="JmjC"/>
    <property type="match status" value="1"/>
</dbReference>
<evidence type="ECO:0000256" key="12">
    <source>
        <dbReference type="ARBA" id="ARBA00029750"/>
    </source>
</evidence>
<dbReference type="SUPFAM" id="SSF50965">
    <property type="entry name" value="Galactose oxidase, central domain"/>
    <property type="match status" value="1"/>
</dbReference>
<evidence type="ECO:0000256" key="15">
    <source>
        <dbReference type="ARBA" id="ARBA00049250"/>
    </source>
</evidence>
<feature type="domain" description="JmjC" evidence="16">
    <location>
        <begin position="838"/>
        <end position="992"/>
    </location>
</feature>
<dbReference type="EC" id="2.3.1.231" evidence="4"/>
<organism evidence="17 18">
    <name type="scientific">Diaporthe vaccinii</name>
    <dbReference type="NCBI Taxonomy" id="105482"/>
    <lineage>
        <taxon>Eukaryota</taxon>
        <taxon>Fungi</taxon>
        <taxon>Dikarya</taxon>
        <taxon>Ascomycota</taxon>
        <taxon>Pezizomycotina</taxon>
        <taxon>Sordariomycetes</taxon>
        <taxon>Sordariomycetidae</taxon>
        <taxon>Diaporthales</taxon>
        <taxon>Diaporthaceae</taxon>
        <taxon>Diaporthe</taxon>
        <taxon>Diaporthe eres species complex</taxon>
    </lineage>
</organism>
<dbReference type="PANTHER" id="PTHR46529:SF1">
    <property type="entry name" value="TRNA WYBUTOSINE-SYNTHESIZING PROTEIN 4"/>
    <property type="match status" value="1"/>
</dbReference>
<sequence length="1038" mass="114444">MGVRTDNGRSSAMDGLHLPRATTQDDLVMNTNNSSIVSKRSVERLYYPDEAHFFRFFVKKFQRRAPLINRGYHLRLHVIDVTLRDFLRRPSEKRKVIVNLGCGSDVVPWQCWTRYPEHCRSSQAVFFDVDFNELARRKRQVILETPELASQLSEAQAGEDALYPNLLLRSKCYHLVGCDLRRTAELQQALNSVLDPNECIFLFLAEVSITYMETNSADALVRWASSLGQAEFCLLEQILPDGSGHPFARTMMDHFNKLSTPIKSVAAYPDVPTQCARFAGRGWSNIRAQSLWSAWNDDRFLSADDRRKLDDVEPFDEWEEFCLFASHYLILHAANYVNERVRPCSADCSPEIPSIEATTTYKPLTGHHGLRRFGTAMIASDTLGRTSILNYMGLGPTTRLSSYDIYKLHGSGVDIRAKPTGPSSRMCHSMTDLGIYGTLLAGGRNSPSRAKNDCWLFSKDSHHWERTWDLPIPLYRHAVCRLTGSAVALLIGGKSGATAISDAVMLFDPDKGWVTCEVNGSPTPRPVFGAILTCSGREQEGMPTFHGFLIGGISDGVIQSQILAWDLVLSNREAPSITFKPVETDEASSTLLSRFGATCIQQEDRLVVLGGVGHDGVIPQTQEVLLCSMVGSKIQVTGGIPLSDTGEGQEISRPLIVGSSVVSPQNGQIVILGGGATCFSMGSFWTRGSYTLSIESLNRGTSSRPLPPRTGWEFSGIGEIDPRPSSAPDHGLDSQPAEIRPIPHVNVSSKESFEHIVRQGSPVLIEGLDIGTCRSKWTLDYLAEQLGDRQVVVHECNVRNMDFNAKNFRYTSMAFGDFAREVRNGARVYLRALSADAPANQPANLAHDFPSLAADFRLPEALNMCLENMHSSVLRVSGQVDMWLHYDVQANVYCQVSGSKRMLLFPPSDVVKMSFAPGSSSSSTDVFSRLGSPALGGTHPWEAVLKAGDVLFLPPLWLHTATPTSNASVAVNVFFRSLGLGYSAGRDVYGNRDLAAYEKGRQEIARISKAFAGAPVEARHFYMLRLAGELAEAARADQ</sequence>
<evidence type="ECO:0000313" key="18">
    <source>
        <dbReference type="Proteomes" id="UP001600888"/>
    </source>
</evidence>
<comment type="catalytic activity">
    <reaction evidence="1">
        <text>7-[(3S)-3-amino-3-carboxypropyl]wyosine(37) in tRNA(Phe) + S-adenosyl-L-methionine = 7-[(3S)-(3-amino-3-methoxycarbonyl)propyl]wyosine(37) in tRNA(Phe) + S-adenosyl-L-homocysteine</text>
        <dbReference type="Rhea" id="RHEA:36903"/>
        <dbReference type="Rhea" id="RHEA-COMP:10379"/>
        <dbReference type="Rhea" id="RHEA-COMP:11844"/>
        <dbReference type="ChEBI" id="CHEBI:57856"/>
        <dbReference type="ChEBI" id="CHEBI:59789"/>
        <dbReference type="ChEBI" id="CHEBI:73543"/>
        <dbReference type="ChEBI" id="CHEBI:74275"/>
        <dbReference type="EC" id="2.1.1.290"/>
    </reaction>
</comment>
<evidence type="ECO:0000256" key="6">
    <source>
        <dbReference type="ARBA" id="ARBA00018045"/>
    </source>
</evidence>
<evidence type="ECO:0000256" key="8">
    <source>
        <dbReference type="ARBA" id="ARBA00022679"/>
    </source>
</evidence>
<evidence type="ECO:0000256" key="9">
    <source>
        <dbReference type="ARBA" id="ARBA00022691"/>
    </source>
</evidence>
<evidence type="ECO:0000256" key="5">
    <source>
        <dbReference type="ARBA" id="ARBA00012779"/>
    </source>
</evidence>
<evidence type="ECO:0000256" key="7">
    <source>
        <dbReference type="ARBA" id="ARBA00022603"/>
    </source>
</evidence>
<proteinExistence type="inferred from homology"/>
<keyword evidence="18" id="KW-1185">Reference proteome</keyword>
<dbReference type="InterPro" id="IPR011043">
    <property type="entry name" value="Gal_Oxase/kelch_b-propeller"/>
</dbReference>
<reference evidence="17 18" key="1">
    <citation type="submission" date="2024-03" db="EMBL/GenBank/DDBJ databases">
        <title>A high-quality draft genome sequence of Diaporthe vaccinii, a causative agent of upright dieback and viscid rot disease in cranberry plants.</title>
        <authorList>
            <person name="Sarrasin M."/>
            <person name="Lang B.F."/>
            <person name="Burger G."/>
        </authorList>
    </citation>
    <scope>NUCLEOTIDE SEQUENCE [LARGE SCALE GENOMIC DNA]</scope>
    <source>
        <strain evidence="17 18">IS7</strain>
    </source>
</reference>
<evidence type="ECO:0000256" key="13">
    <source>
        <dbReference type="ARBA" id="ARBA00030231"/>
    </source>
</evidence>
<dbReference type="Gene3D" id="6.10.140.1470">
    <property type="match status" value="1"/>
</dbReference>
<dbReference type="Gene3D" id="2.60.120.650">
    <property type="entry name" value="Cupin"/>
    <property type="match status" value="1"/>
</dbReference>
<dbReference type="InterPro" id="IPR029063">
    <property type="entry name" value="SAM-dependent_MTases_sf"/>
</dbReference>
<dbReference type="EC" id="2.1.1.290" evidence="5"/>
<keyword evidence="10" id="KW-0819">tRNA processing</keyword>
<keyword evidence="7" id="KW-0489">Methyltransferase</keyword>
<evidence type="ECO:0000256" key="2">
    <source>
        <dbReference type="ARBA" id="ARBA00004797"/>
    </source>
</evidence>
<comment type="similarity">
    <text evidence="3">Belongs to the methyltransferase superfamily. LCMT family.</text>
</comment>
<dbReference type="PANTHER" id="PTHR46529">
    <property type="entry name" value="TRNA WYBUTOSINE-SYNTHESIZING PROTEIN 4"/>
    <property type="match status" value="1"/>
</dbReference>
<dbReference type="Pfam" id="PF04072">
    <property type="entry name" value="LCM"/>
    <property type="match status" value="1"/>
</dbReference>
<evidence type="ECO:0000256" key="14">
    <source>
        <dbReference type="ARBA" id="ARBA00030847"/>
    </source>
</evidence>
<evidence type="ECO:0000256" key="10">
    <source>
        <dbReference type="ARBA" id="ARBA00022694"/>
    </source>
</evidence>
<evidence type="ECO:0000256" key="4">
    <source>
        <dbReference type="ARBA" id="ARBA00012155"/>
    </source>
</evidence>
<evidence type="ECO:0000256" key="3">
    <source>
        <dbReference type="ARBA" id="ARBA00010703"/>
    </source>
</evidence>
<keyword evidence="8" id="KW-0808">Transferase</keyword>
<dbReference type="InterPro" id="IPR007213">
    <property type="entry name" value="Ppm1/Ppm2/Tcmp"/>
</dbReference>
<gene>
    <name evidence="17" type="ORF">FJTKL_00348</name>
</gene>
<dbReference type="SUPFAM" id="SSF53335">
    <property type="entry name" value="S-adenosyl-L-methionine-dependent methyltransferases"/>
    <property type="match status" value="1"/>
</dbReference>
<comment type="caution">
    <text evidence="17">The sequence shown here is derived from an EMBL/GenBank/DDBJ whole genome shotgun (WGS) entry which is preliminary data.</text>
</comment>
<dbReference type="InterPro" id="IPR003347">
    <property type="entry name" value="JmjC_dom"/>
</dbReference>
<dbReference type="InterPro" id="IPR015915">
    <property type="entry name" value="Kelch-typ_b-propeller"/>
</dbReference>
<evidence type="ECO:0000256" key="1">
    <source>
        <dbReference type="ARBA" id="ARBA00001806"/>
    </source>
</evidence>
<dbReference type="InterPro" id="IPR041667">
    <property type="entry name" value="Cupin_8"/>
</dbReference>
<dbReference type="Pfam" id="PF13418">
    <property type="entry name" value="Beta-prop_TYW4"/>
    <property type="match status" value="1"/>
</dbReference>
<evidence type="ECO:0000256" key="11">
    <source>
        <dbReference type="ARBA" id="ARBA00025588"/>
    </source>
</evidence>
<accession>A0ABR4E380</accession>
<dbReference type="Gene3D" id="2.120.10.80">
    <property type="entry name" value="Kelch-type beta propeller"/>
    <property type="match status" value="1"/>
</dbReference>
<keyword evidence="9" id="KW-0949">S-adenosyl-L-methionine</keyword>
<dbReference type="EMBL" id="JBAWTH010000106">
    <property type="protein sequence ID" value="KAL2276870.1"/>
    <property type="molecule type" value="Genomic_DNA"/>
</dbReference>
<name>A0ABR4E380_9PEZI</name>
<dbReference type="PROSITE" id="PS51184">
    <property type="entry name" value="JMJC"/>
    <property type="match status" value="1"/>
</dbReference>
<protein>
    <recommendedName>
        <fullName evidence="6">tRNA wybutosine-synthesizing protein 4</fullName>
        <ecNumber evidence="5">2.1.1.290</ecNumber>
        <ecNumber evidence="4">2.3.1.231</ecNumber>
    </recommendedName>
    <alternativeName>
        <fullName evidence="13">Leucine carboxyl methyltransferase 2</fullName>
    </alternativeName>
    <alternativeName>
        <fullName evidence="14">tRNA(Phe) (7-(3-amino-3-(methoxycarbonyl)propyl)wyosine(37)-N)-methoxycarbonyltransferase</fullName>
    </alternativeName>
    <alternativeName>
        <fullName evidence="12">tRNA(Phe) (7-(3-amino-3-carboxypropyl)wyosine(37)-O)-methyltransferase</fullName>
    </alternativeName>
</protein>
<dbReference type="Gene3D" id="3.40.50.150">
    <property type="entry name" value="Vaccinia Virus protein VP39"/>
    <property type="match status" value="1"/>
</dbReference>
<evidence type="ECO:0000313" key="17">
    <source>
        <dbReference type="EMBL" id="KAL2276870.1"/>
    </source>
</evidence>
<dbReference type="Proteomes" id="UP001600888">
    <property type="component" value="Unassembled WGS sequence"/>
</dbReference>
<evidence type="ECO:0000259" key="16">
    <source>
        <dbReference type="PROSITE" id="PS51184"/>
    </source>
</evidence>
<comment type="catalytic activity">
    <reaction evidence="15">
        <text>7-[(3S)-(3-amino-3-methoxycarbonyl)propyl]wyosine(37) in tRNA(Phe) + S-adenosyl-L-methionine + CO2 = wybutosine(37) in tRNA(Phe) + S-adenosyl-L-homocysteine + 2 H(+)</text>
        <dbReference type="Rhea" id="RHEA:37119"/>
        <dbReference type="Rhea" id="RHEA-COMP:11844"/>
        <dbReference type="Rhea" id="RHEA-COMP:11847"/>
        <dbReference type="ChEBI" id="CHEBI:15378"/>
        <dbReference type="ChEBI" id="CHEBI:16526"/>
        <dbReference type="ChEBI" id="CHEBI:57856"/>
        <dbReference type="ChEBI" id="CHEBI:59789"/>
        <dbReference type="ChEBI" id="CHEBI:73544"/>
        <dbReference type="ChEBI" id="CHEBI:74275"/>
        <dbReference type="EC" id="2.3.1.231"/>
    </reaction>
</comment>
<comment type="pathway">
    <text evidence="2">tRNA modification; wybutosine-tRNA(Phe) biosynthesis.</text>
</comment>
<dbReference type="SUPFAM" id="SSF51197">
    <property type="entry name" value="Clavaminate synthase-like"/>
    <property type="match status" value="1"/>
</dbReference>
<comment type="function">
    <text evidence="11">Probable S-adenosyl-L-methionine-dependent methyltransferase that acts as a component of the wybutosine biosynthesis pathway. Wybutosine is a hyper modified guanosine with a tricyclic base found at the 3'-position adjacent to the anticodon of eukaryotic phenylalanine tRNA. May methylate the carboxyl group of leucine residues to form alpha-leucine ester residues.</text>
</comment>
<dbReference type="Pfam" id="PF13621">
    <property type="entry name" value="Cupin_8"/>
    <property type="match status" value="1"/>
</dbReference>